<reference evidence="8 10" key="1">
    <citation type="submission" date="2016-12" db="EMBL/GenBank/DDBJ databases">
        <title>Draft genome sequence of Roseomonas mucosa strain AU37, isolated from a peripheral intravenous catheter.</title>
        <authorList>
            <person name="Choudhury M.A."/>
            <person name="Sidjabat H.E."/>
            <person name="Wailan A.M."/>
            <person name="Zhang L."/>
            <person name="Marsh N.M."/>
            <person name="Rickard C.M."/>
            <person name="Davies M."/>
            <person name="Mcmillan D.J."/>
        </authorList>
    </citation>
    <scope>NUCLEOTIDE SEQUENCE [LARGE SCALE GENOMIC DNA]</scope>
    <source>
        <strain evidence="8 10">SAVE376</strain>
    </source>
</reference>
<evidence type="ECO:0000256" key="7">
    <source>
        <dbReference type="SAM" id="Phobius"/>
    </source>
</evidence>
<proteinExistence type="inferred from homology"/>
<dbReference type="RefSeq" id="WP_019460673.1">
    <property type="nucleotide sequence ID" value="NZ_AP031462.1"/>
</dbReference>
<dbReference type="Pfam" id="PF07681">
    <property type="entry name" value="DoxX"/>
    <property type="match status" value="1"/>
</dbReference>
<evidence type="ECO:0000256" key="4">
    <source>
        <dbReference type="ARBA" id="ARBA00022692"/>
    </source>
</evidence>
<dbReference type="EMBL" id="LLWF02000046">
    <property type="protein sequence ID" value="ONH82659.1"/>
    <property type="molecule type" value="Genomic_DNA"/>
</dbReference>
<dbReference type="OrthoDB" id="5382961at2"/>
<dbReference type="EMBL" id="UGVN01000001">
    <property type="protein sequence ID" value="SUE41527.1"/>
    <property type="molecule type" value="Genomic_DNA"/>
</dbReference>
<dbReference type="GO" id="GO:0005886">
    <property type="term" value="C:plasma membrane"/>
    <property type="evidence" value="ECO:0007669"/>
    <property type="project" value="UniProtKB-SubCell"/>
</dbReference>
<evidence type="ECO:0000256" key="1">
    <source>
        <dbReference type="ARBA" id="ARBA00004651"/>
    </source>
</evidence>
<dbReference type="STRING" id="207340.APZ41_013470"/>
<keyword evidence="6 7" id="KW-0472">Membrane</keyword>
<dbReference type="PANTHER" id="PTHR33452:SF1">
    <property type="entry name" value="INNER MEMBRANE PROTEIN YPHA-RELATED"/>
    <property type="match status" value="1"/>
</dbReference>
<keyword evidence="10" id="KW-1185">Reference proteome</keyword>
<gene>
    <name evidence="8" type="ORF">APZ41_013470</name>
    <name evidence="9" type="ORF">NCTC13291_03116</name>
</gene>
<comment type="subcellular location">
    <subcellularLocation>
        <location evidence="1">Cell membrane</location>
        <topology evidence="1">Multi-pass membrane protein</topology>
    </subcellularLocation>
</comment>
<organism evidence="8 10">
    <name type="scientific">Roseomonas mucosa</name>
    <dbReference type="NCBI Taxonomy" id="207340"/>
    <lineage>
        <taxon>Bacteria</taxon>
        <taxon>Pseudomonadati</taxon>
        <taxon>Pseudomonadota</taxon>
        <taxon>Alphaproteobacteria</taxon>
        <taxon>Acetobacterales</taxon>
        <taxon>Roseomonadaceae</taxon>
        <taxon>Roseomonas</taxon>
    </lineage>
</organism>
<feature type="transmembrane region" description="Helical" evidence="7">
    <location>
        <begin position="82"/>
        <end position="101"/>
    </location>
</feature>
<dbReference type="Proteomes" id="UP000054844">
    <property type="component" value="Unassembled WGS sequence"/>
</dbReference>
<accession>A0A1S8D3X2</accession>
<dbReference type="AlphaFoldDB" id="A0A1S8D3X2"/>
<comment type="similarity">
    <text evidence="2">Belongs to the DoxX family.</text>
</comment>
<dbReference type="InterPro" id="IPR032808">
    <property type="entry name" value="DoxX"/>
</dbReference>
<evidence type="ECO:0000313" key="10">
    <source>
        <dbReference type="Proteomes" id="UP000054844"/>
    </source>
</evidence>
<dbReference type="Proteomes" id="UP000254919">
    <property type="component" value="Unassembled WGS sequence"/>
</dbReference>
<dbReference type="PANTHER" id="PTHR33452">
    <property type="entry name" value="OXIDOREDUCTASE CATD-RELATED"/>
    <property type="match status" value="1"/>
</dbReference>
<evidence type="ECO:0000256" key="3">
    <source>
        <dbReference type="ARBA" id="ARBA00022475"/>
    </source>
</evidence>
<evidence type="ECO:0000313" key="11">
    <source>
        <dbReference type="Proteomes" id="UP000254919"/>
    </source>
</evidence>
<feature type="transmembrane region" description="Helical" evidence="7">
    <location>
        <begin position="113"/>
        <end position="132"/>
    </location>
</feature>
<evidence type="ECO:0000313" key="8">
    <source>
        <dbReference type="EMBL" id="ONH82659.1"/>
    </source>
</evidence>
<dbReference type="InterPro" id="IPR051907">
    <property type="entry name" value="DoxX-like_oxidoreductase"/>
</dbReference>
<keyword evidence="5 7" id="KW-1133">Transmembrane helix</keyword>
<evidence type="ECO:0000256" key="6">
    <source>
        <dbReference type="ARBA" id="ARBA00023136"/>
    </source>
</evidence>
<evidence type="ECO:0000256" key="5">
    <source>
        <dbReference type="ARBA" id="ARBA00022989"/>
    </source>
</evidence>
<reference evidence="9 11" key="2">
    <citation type="submission" date="2018-06" db="EMBL/GenBank/DDBJ databases">
        <authorList>
            <consortium name="Pathogen Informatics"/>
            <person name="Doyle S."/>
        </authorList>
    </citation>
    <scope>NUCLEOTIDE SEQUENCE [LARGE SCALE GENOMIC DNA]</scope>
    <source>
        <strain evidence="9 11">NCTC13291</strain>
    </source>
</reference>
<keyword evidence="4 7" id="KW-0812">Transmembrane</keyword>
<feature type="transmembrane region" description="Helical" evidence="7">
    <location>
        <begin position="54"/>
        <end position="75"/>
    </location>
</feature>
<evidence type="ECO:0000313" key="9">
    <source>
        <dbReference type="EMBL" id="SUE41527.1"/>
    </source>
</evidence>
<name>A0A1S8D3X2_9PROT</name>
<evidence type="ECO:0000256" key="2">
    <source>
        <dbReference type="ARBA" id="ARBA00006679"/>
    </source>
</evidence>
<sequence>MTAPHTAPNTAPWGALLLRLSLGVLFLAHAGLKILVFTPAGTAAFFGKLGLPPALAYATMAVEVLGAMALILGVWARLAALVLIPVLLGAILTVHGANGFFFTNAGGGWEYPAFWAVALFAQALLGDGALALKPTPLPAAPRQPVHA</sequence>
<protein>
    <submittedName>
        <fullName evidence="9">DoxX</fullName>
    </submittedName>
    <submittedName>
        <fullName evidence="8">LysR family transcriptional regulator</fullName>
    </submittedName>
</protein>
<keyword evidence="3" id="KW-1003">Cell membrane</keyword>
<dbReference type="GeneID" id="99634250"/>